<dbReference type="RefSeq" id="WP_345417712.1">
    <property type="nucleotide sequence ID" value="NZ_AP031496.1"/>
</dbReference>
<evidence type="ECO:0000313" key="7">
    <source>
        <dbReference type="EMBL" id="GAA4934355.1"/>
    </source>
</evidence>
<dbReference type="Gene3D" id="3.30.1380.20">
    <property type="entry name" value="Trafficking protein particle complex subunit 3"/>
    <property type="match status" value="1"/>
</dbReference>
<evidence type="ECO:0000256" key="1">
    <source>
        <dbReference type="ARBA" id="ARBA00022741"/>
    </source>
</evidence>
<keyword evidence="4" id="KW-0238">DNA-binding</keyword>
<dbReference type="InterPro" id="IPR025662">
    <property type="entry name" value="Sigma_54_int_dom_ATP-bd_1"/>
</dbReference>
<keyword evidence="1" id="KW-0547">Nucleotide-binding</keyword>
<dbReference type="Pfam" id="PF00158">
    <property type="entry name" value="Sigma54_activat"/>
    <property type="match status" value="1"/>
</dbReference>
<dbReference type="PROSITE" id="PS00675">
    <property type="entry name" value="SIGMA54_INTERACT_1"/>
    <property type="match status" value="1"/>
</dbReference>
<dbReference type="SUPFAM" id="SSF111126">
    <property type="entry name" value="Ligand-binding domain in the NO signalling and Golgi transport"/>
    <property type="match status" value="1"/>
</dbReference>
<accession>A0AAV3TYB5</accession>
<protein>
    <submittedName>
        <fullName evidence="7">Sigma-54-dependent Fis family transcriptional regulator</fullName>
    </submittedName>
</protein>
<keyword evidence="3" id="KW-0805">Transcription regulation</keyword>
<dbReference type="Gene3D" id="3.40.50.300">
    <property type="entry name" value="P-loop containing nucleotide triphosphate hydrolases"/>
    <property type="match status" value="1"/>
</dbReference>
<dbReference type="Pfam" id="PF02954">
    <property type="entry name" value="HTH_8"/>
    <property type="match status" value="1"/>
</dbReference>
<dbReference type="SUPFAM" id="SSF52540">
    <property type="entry name" value="P-loop containing nucleoside triphosphate hydrolases"/>
    <property type="match status" value="1"/>
</dbReference>
<dbReference type="InterPro" id="IPR027417">
    <property type="entry name" value="P-loop_NTPase"/>
</dbReference>
<dbReference type="InterPro" id="IPR002197">
    <property type="entry name" value="HTH_Fis"/>
</dbReference>
<dbReference type="InterPro" id="IPR025943">
    <property type="entry name" value="Sigma_54_int_dom_ATP-bd_2"/>
</dbReference>
<dbReference type="InterPro" id="IPR009057">
    <property type="entry name" value="Homeodomain-like_sf"/>
</dbReference>
<dbReference type="SUPFAM" id="SSF46689">
    <property type="entry name" value="Homeodomain-like"/>
    <property type="match status" value="1"/>
</dbReference>
<dbReference type="PROSITE" id="PS00688">
    <property type="entry name" value="SIGMA54_INTERACT_3"/>
    <property type="match status" value="1"/>
</dbReference>
<evidence type="ECO:0000256" key="5">
    <source>
        <dbReference type="ARBA" id="ARBA00023163"/>
    </source>
</evidence>
<dbReference type="Pfam" id="PF06505">
    <property type="entry name" value="XylR_N"/>
    <property type="match status" value="1"/>
</dbReference>
<comment type="caution">
    <text evidence="7">The sequence shown here is derived from an EMBL/GenBank/DDBJ whole genome shotgun (WGS) entry which is preliminary data.</text>
</comment>
<dbReference type="Proteomes" id="UP001409585">
    <property type="component" value="Unassembled WGS sequence"/>
</dbReference>
<dbReference type="SMART" id="SM00989">
    <property type="entry name" value="V4R"/>
    <property type="match status" value="1"/>
</dbReference>
<dbReference type="SMART" id="SM00382">
    <property type="entry name" value="AAA"/>
    <property type="match status" value="1"/>
</dbReference>
<sequence>MLGKKRLIDHFNLRSSLRFDIDKSRIWLGQNRMFLFHAAAFGELRRNIIENSGMEYAKALFLRMGFVCGRQDASLAYQMLEEGDENFDVFHLGPELHAFEGITKSKVVDAEIDWQEGIFYGRALCHESMEAEQHTRVFGIGDEAVCWAMTGYASGYTTGFFKRLIVFKETECVCKGDDICVLEGRPAEAWDDQDYVDLFRSERVTKDLADLEIELKKLRGQRVQVPAQGNLVGESQGFKNCFDMLSRAAKAPISVLILGETGVGKEMFARWLHDNSDRAKGPFVPINCGAIPSDLIEAELFGVNRGAYTGAQESRPGKFERADGGTLFLDELGELSQAAQVKLLRVLQTGEVERLGDSRIRKVNVRLVAATNVELSNLITAGQFRSDLYYRLSAYPVEIPPLRERASDIKLLVQAMVDKYTPLYNKKVKGVSDEAMAELEHYAWPGNVRQLENVIERAILLLPESGIISLEQLKIQNDTKEVASVTNDGALSEYRAESFQSMYEQLPDSELSLKRHEECLLELAMKRSGGNIAEAARLLGVTRRQAAYKISKLQQA</sequence>
<evidence type="ECO:0000256" key="3">
    <source>
        <dbReference type="ARBA" id="ARBA00023015"/>
    </source>
</evidence>
<dbReference type="InterPro" id="IPR002078">
    <property type="entry name" value="Sigma_54_int"/>
</dbReference>
<evidence type="ECO:0000256" key="2">
    <source>
        <dbReference type="ARBA" id="ARBA00022840"/>
    </source>
</evidence>
<dbReference type="PROSITE" id="PS00676">
    <property type="entry name" value="SIGMA54_INTERACT_2"/>
    <property type="match status" value="1"/>
</dbReference>
<dbReference type="InterPro" id="IPR010523">
    <property type="entry name" value="XylR_N"/>
</dbReference>
<dbReference type="GO" id="GO:0005524">
    <property type="term" value="F:ATP binding"/>
    <property type="evidence" value="ECO:0007669"/>
    <property type="project" value="UniProtKB-KW"/>
</dbReference>
<gene>
    <name evidence="7" type="ORF">GCM10025791_09000</name>
</gene>
<dbReference type="CDD" id="cd00009">
    <property type="entry name" value="AAA"/>
    <property type="match status" value="1"/>
</dbReference>
<keyword evidence="5" id="KW-0804">Transcription</keyword>
<name>A0AAV3TYB5_9ALTE</name>
<dbReference type="PROSITE" id="PS50045">
    <property type="entry name" value="SIGMA54_INTERACT_4"/>
    <property type="match status" value="1"/>
</dbReference>
<dbReference type="Pfam" id="PF02830">
    <property type="entry name" value="V4R"/>
    <property type="match status" value="1"/>
</dbReference>
<evidence type="ECO:0000256" key="4">
    <source>
        <dbReference type="ARBA" id="ARBA00023125"/>
    </source>
</evidence>
<evidence type="ECO:0000313" key="8">
    <source>
        <dbReference type="Proteomes" id="UP001409585"/>
    </source>
</evidence>
<evidence type="ECO:0000259" key="6">
    <source>
        <dbReference type="PROSITE" id="PS50045"/>
    </source>
</evidence>
<feature type="domain" description="Sigma-54 factor interaction" evidence="6">
    <location>
        <begin position="231"/>
        <end position="460"/>
    </location>
</feature>
<dbReference type="FunFam" id="3.40.50.300:FF:000006">
    <property type="entry name" value="DNA-binding transcriptional regulator NtrC"/>
    <property type="match status" value="1"/>
</dbReference>
<dbReference type="InterPro" id="IPR003593">
    <property type="entry name" value="AAA+_ATPase"/>
</dbReference>
<keyword evidence="2" id="KW-0067">ATP-binding</keyword>
<dbReference type="InterPro" id="IPR024096">
    <property type="entry name" value="NO_sig/Golgi_transp_ligand-bd"/>
</dbReference>
<dbReference type="InterPro" id="IPR004096">
    <property type="entry name" value="V4R"/>
</dbReference>
<dbReference type="Gene3D" id="1.10.8.60">
    <property type="match status" value="1"/>
</dbReference>
<proteinExistence type="predicted"/>
<dbReference type="GO" id="GO:0006355">
    <property type="term" value="P:regulation of DNA-templated transcription"/>
    <property type="evidence" value="ECO:0007669"/>
    <property type="project" value="InterPro"/>
</dbReference>
<dbReference type="GO" id="GO:0043565">
    <property type="term" value="F:sequence-specific DNA binding"/>
    <property type="evidence" value="ECO:0007669"/>
    <property type="project" value="InterPro"/>
</dbReference>
<dbReference type="EMBL" id="BAABLX010000007">
    <property type="protein sequence ID" value="GAA4934355.1"/>
    <property type="molecule type" value="Genomic_DNA"/>
</dbReference>
<dbReference type="InterPro" id="IPR025944">
    <property type="entry name" value="Sigma_54_int_dom_CS"/>
</dbReference>
<reference evidence="8" key="1">
    <citation type="journal article" date="2019" name="Int. J. Syst. Evol. Microbiol.">
        <title>The Global Catalogue of Microorganisms (GCM) 10K type strain sequencing project: providing services to taxonomists for standard genome sequencing and annotation.</title>
        <authorList>
            <consortium name="The Broad Institute Genomics Platform"/>
            <consortium name="The Broad Institute Genome Sequencing Center for Infectious Disease"/>
            <person name="Wu L."/>
            <person name="Ma J."/>
        </authorList>
    </citation>
    <scope>NUCLEOTIDE SEQUENCE [LARGE SCALE GENOMIC DNA]</scope>
    <source>
        <strain evidence="8">JCM 19134</strain>
    </source>
</reference>
<dbReference type="Gene3D" id="1.10.10.60">
    <property type="entry name" value="Homeodomain-like"/>
    <property type="match status" value="1"/>
</dbReference>
<dbReference type="InterPro" id="IPR058031">
    <property type="entry name" value="AAA_lid_NorR"/>
</dbReference>
<dbReference type="Pfam" id="PF25601">
    <property type="entry name" value="AAA_lid_14"/>
    <property type="match status" value="1"/>
</dbReference>
<dbReference type="PANTHER" id="PTHR32071">
    <property type="entry name" value="TRANSCRIPTIONAL REGULATORY PROTEIN"/>
    <property type="match status" value="1"/>
</dbReference>
<dbReference type="PRINTS" id="PR01590">
    <property type="entry name" value="HTHFIS"/>
</dbReference>
<keyword evidence="8" id="KW-1185">Reference proteome</keyword>
<organism evidence="7 8">
    <name type="scientific">Halioxenophilus aromaticivorans</name>
    <dbReference type="NCBI Taxonomy" id="1306992"/>
    <lineage>
        <taxon>Bacteria</taxon>
        <taxon>Pseudomonadati</taxon>
        <taxon>Pseudomonadota</taxon>
        <taxon>Gammaproteobacteria</taxon>
        <taxon>Alteromonadales</taxon>
        <taxon>Alteromonadaceae</taxon>
        <taxon>Halioxenophilus</taxon>
    </lineage>
</organism>
<dbReference type="AlphaFoldDB" id="A0AAV3TYB5"/>